<accession>A0A0J0XLG1</accession>
<dbReference type="EMBL" id="KQ087211">
    <property type="protein sequence ID" value="KLT41927.1"/>
    <property type="molecule type" value="Genomic_DNA"/>
</dbReference>
<dbReference type="STRING" id="879819.A0A0J0XLG1"/>
<name>A0A0J0XLG1_9TREE</name>
<dbReference type="PANTHER" id="PTHR48081">
    <property type="entry name" value="AB HYDROLASE SUPERFAMILY PROTEIN C4A8.06C"/>
    <property type="match status" value="1"/>
</dbReference>
<evidence type="ECO:0000259" key="2">
    <source>
        <dbReference type="Pfam" id="PF00326"/>
    </source>
</evidence>
<organism evidence="4 5">
    <name type="scientific">Cutaneotrichosporon oleaginosum</name>
    <dbReference type="NCBI Taxonomy" id="879819"/>
    <lineage>
        <taxon>Eukaryota</taxon>
        <taxon>Fungi</taxon>
        <taxon>Dikarya</taxon>
        <taxon>Basidiomycota</taxon>
        <taxon>Agaricomycotina</taxon>
        <taxon>Tremellomycetes</taxon>
        <taxon>Trichosporonales</taxon>
        <taxon>Trichosporonaceae</taxon>
        <taxon>Cutaneotrichosporon</taxon>
    </lineage>
</organism>
<dbReference type="Proteomes" id="UP000053611">
    <property type="component" value="Unassembled WGS sequence"/>
</dbReference>
<dbReference type="GeneID" id="28986622"/>
<dbReference type="Pfam" id="PF00326">
    <property type="entry name" value="Peptidase_S9"/>
    <property type="match status" value="1"/>
</dbReference>
<dbReference type="SUPFAM" id="SSF53474">
    <property type="entry name" value="alpha/beta-Hydrolases"/>
    <property type="match status" value="1"/>
</dbReference>
<evidence type="ECO:0000313" key="4">
    <source>
        <dbReference type="EMBL" id="KLT41927.1"/>
    </source>
</evidence>
<evidence type="ECO:0000256" key="1">
    <source>
        <dbReference type="ARBA" id="ARBA00022801"/>
    </source>
</evidence>
<dbReference type="GO" id="GO:0008236">
    <property type="term" value="F:serine-type peptidase activity"/>
    <property type="evidence" value="ECO:0007669"/>
    <property type="project" value="InterPro"/>
</dbReference>
<dbReference type="PANTHER" id="PTHR48081:SF3">
    <property type="entry name" value="ALPHA_BETA HYDROLASE FOLD-3 DOMAIN-CONTAINING PROTEIN"/>
    <property type="match status" value="1"/>
</dbReference>
<dbReference type="InterPro" id="IPR029058">
    <property type="entry name" value="AB_hydrolase_fold"/>
</dbReference>
<dbReference type="AlphaFoldDB" id="A0A0J0XLG1"/>
<gene>
    <name evidence="4" type="ORF">CC85DRAFT_312516</name>
</gene>
<keyword evidence="5" id="KW-1185">Reference proteome</keyword>
<dbReference type="InterPro" id="IPR050300">
    <property type="entry name" value="GDXG_lipolytic_enzyme"/>
</dbReference>
<dbReference type="InterPro" id="IPR001375">
    <property type="entry name" value="Peptidase_S9_cat"/>
</dbReference>
<dbReference type="Pfam" id="PF07859">
    <property type="entry name" value="Abhydrolase_3"/>
    <property type="match status" value="1"/>
</dbReference>
<keyword evidence="1 4" id="KW-0378">Hydrolase</keyword>
<evidence type="ECO:0000259" key="3">
    <source>
        <dbReference type="Pfam" id="PF07859"/>
    </source>
</evidence>
<dbReference type="RefSeq" id="XP_018278418.1">
    <property type="nucleotide sequence ID" value="XM_018426019.1"/>
</dbReference>
<evidence type="ECO:0000313" key="5">
    <source>
        <dbReference type="Proteomes" id="UP000053611"/>
    </source>
</evidence>
<reference evidence="4 5" key="1">
    <citation type="submission" date="2015-03" db="EMBL/GenBank/DDBJ databases">
        <title>Genomics and transcriptomics of the oil-accumulating basidiomycete yeast T. oleaginosus allow insights into substrate utilization and the diverse evolutionary trajectories of mating systems in fungi.</title>
        <authorList>
            <consortium name="DOE Joint Genome Institute"/>
            <person name="Kourist R."/>
            <person name="Kracht O."/>
            <person name="Bracharz F."/>
            <person name="Lipzen A."/>
            <person name="Nolan M."/>
            <person name="Ohm R."/>
            <person name="Grigoriev I."/>
            <person name="Sun S."/>
            <person name="Heitman J."/>
            <person name="Bruck T."/>
            <person name="Nowrousian M."/>
        </authorList>
    </citation>
    <scope>NUCLEOTIDE SEQUENCE [LARGE SCALE GENOMIC DNA]</scope>
    <source>
        <strain evidence="4 5">IBC0246</strain>
    </source>
</reference>
<feature type="domain" description="Peptidase S9 prolyl oligopeptidase catalytic" evidence="2">
    <location>
        <begin position="262"/>
        <end position="354"/>
    </location>
</feature>
<dbReference type="Gene3D" id="3.40.50.1820">
    <property type="entry name" value="alpha/beta hydrolase"/>
    <property type="match status" value="1"/>
</dbReference>
<proteinExistence type="predicted"/>
<protein>
    <submittedName>
        <fullName evidence="4">Alpha/beta-hydrolase</fullName>
    </submittedName>
</protein>
<dbReference type="OrthoDB" id="408631at2759"/>
<dbReference type="GO" id="GO:0006508">
    <property type="term" value="P:proteolysis"/>
    <property type="evidence" value="ECO:0007669"/>
    <property type="project" value="InterPro"/>
</dbReference>
<dbReference type="InterPro" id="IPR013094">
    <property type="entry name" value="AB_hydrolase_3"/>
</dbReference>
<feature type="domain" description="Alpha/beta hydrolase fold-3" evidence="3">
    <location>
        <begin position="52"/>
        <end position="180"/>
    </location>
</feature>
<sequence length="354" mass="39376">MPLPRCRPGFSDHIFKSAAGVQLPLRVWPPAKLKGAAATNGGSLEGKGAPWLLWIHGGGYTCGKWTVPTGWVSSAFGDRGYGVVSVGYRLQPQASMLDMIQDCVDAAAWCRNHVAPLGLDPERWAVGGASSGATLAAMVALHAEHKPRAFVNVYGLTDTEHYLDDEASRAPPPDDYVVSNDEELADLVQDWDASNAVVQNPWAGEMPPNVPLEEARAAFGLPDWEPTRAQFVRSDLYSYVAKNRNLMEIVYRRSKFGEDAAFREHVRSHSPYQILQKRKTFPPTFFMHGTGDDIVPVVQSWKFAERLVEMDVDIAEVYDEGKGHVYDFGFENPEDEGWKKNVEPCMAFVERHLK</sequence>